<organism evidence="2 3">
    <name type="scientific">Tanacetum coccineum</name>
    <dbReference type="NCBI Taxonomy" id="301880"/>
    <lineage>
        <taxon>Eukaryota</taxon>
        <taxon>Viridiplantae</taxon>
        <taxon>Streptophyta</taxon>
        <taxon>Embryophyta</taxon>
        <taxon>Tracheophyta</taxon>
        <taxon>Spermatophyta</taxon>
        <taxon>Magnoliopsida</taxon>
        <taxon>eudicotyledons</taxon>
        <taxon>Gunneridae</taxon>
        <taxon>Pentapetalae</taxon>
        <taxon>asterids</taxon>
        <taxon>campanulids</taxon>
        <taxon>Asterales</taxon>
        <taxon>Asteraceae</taxon>
        <taxon>Asteroideae</taxon>
        <taxon>Anthemideae</taxon>
        <taxon>Anthemidinae</taxon>
        <taxon>Tanacetum</taxon>
    </lineage>
</organism>
<dbReference type="Proteomes" id="UP001151760">
    <property type="component" value="Unassembled WGS sequence"/>
</dbReference>
<protein>
    <submittedName>
        <fullName evidence="2">Uncharacterized protein</fullName>
    </submittedName>
</protein>
<reference evidence="2" key="1">
    <citation type="journal article" date="2022" name="Int. J. Mol. Sci.">
        <title>Draft Genome of Tanacetum Coccineum: Genomic Comparison of Closely Related Tanacetum-Family Plants.</title>
        <authorList>
            <person name="Yamashiro T."/>
            <person name="Shiraishi A."/>
            <person name="Nakayama K."/>
            <person name="Satake H."/>
        </authorList>
    </citation>
    <scope>NUCLEOTIDE SEQUENCE</scope>
</reference>
<name>A0ABQ5FRF3_9ASTR</name>
<dbReference type="EMBL" id="BQNB010017672">
    <property type="protein sequence ID" value="GJT65942.1"/>
    <property type="molecule type" value="Genomic_DNA"/>
</dbReference>
<accession>A0ABQ5FRF3</accession>
<keyword evidence="3" id="KW-1185">Reference proteome</keyword>
<reference evidence="2" key="2">
    <citation type="submission" date="2022-01" db="EMBL/GenBank/DDBJ databases">
        <authorList>
            <person name="Yamashiro T."/>
            <person name="Shiraishi A."/>
            <person name="Satake H."/>
            <person name="Nakayama K."/>
        </authorList>
    </citation>
    <scope>NUCLEOTIDE SEQUENCE</scope>
</reference>
<evidence type="ECO:0000313" key="2">
    <source>
        <dbReference type="EMBL" id="GJT65942.1"/>
    </source>
</evidence>
<feature type="region of interest" description="Disordered" evidence="1">
    <location>
        <begin position="20"/>
        <end position="40"/>
    </location>
</feature>
<comment type="caution">
    <text evidence="2">The sequence shown here is derived from an EMBL/GenBank/DDBJ whole genome shotgun (WGS) entry which is preliminary data.</text>
</comment>
<evidence type="ECO:0000313" key="3">
    <source>
        <dbReference type="Proteomes" id="UP001151760"/>
    </source>
</evidence>
<proteinExistence type="predicted"/>
<sequence>MSCLCRNILMLKMDIQEVRKNREEKEEEKKKEEREKCRRGGKRNKLLESLERSLKKFKKKKIFHCSLHMEFHASTTLFVFYGLDDVCLISYVLKNFMLPTLDLSFTGLDDFVNEPLVKNCKAMFSEEEPKVVRKCDDALIIKDWVSDDEEEDVSQPKIKKKTVRPSIVKKEFVKYKKQEKTARKTVKQIEQHR</sequence>
<evidence type="ECO:0000256" key="1">
    <source>
        <dbReference type="SAM" id="MobiDB-lite"/>
    </source>
</evidence>
<feature type="compositionally biased region" description="Basic and acidic residues" evidence="1">
    <location>
        <begin position="20"/>
        <end position="38"/>
    </location>
</feature>
<gene>
    <name evidence="2" type="ORF">Tco_1017422</name>
</gene>